<dbReference type="GO" id="GO:0005789">
    <property type="term" value="C:endoplasmic reticulum membrane"/>
    <property type="evidence" value="ECO:0007669"/>
    <property type="project" value="UniProtKB-SubCell"/>
</dbReference>
<evidence type="ECO:0000256" key="4">
    <source>
        <dbReference type="ARBA" id="ARBA00010617"/>
    </source>
</evidence>
<keyword evidence="11 13" id="KW-0503">Monooxygenase</keyword>
<dbReference type="PRINTS" id="PR00463">
    <property type="entry name" value="EP450I"/>
</dbReference>
<reference evidence="14 15" key="1">
    <citation type="journal article" date="2017" name="G3 (Bethesda)">
        <title>The Physical Genome Mapping of Anopheles albimanus Corrected Scaffold Misassemblies and Identified Interarm Rearrangements in Genus Anopheles.</title>
        <authorList>
            <person name="Artemov G.N."/>
            <person name="Peery A.N."/>
            <person name="Jiang X."/>
            <person name="Tu Z."/>
            <person name="Stegniy V.N."/>
            <person name="Sharakhova M.V."/>
            <person name="Sharakhov I.V."/>
        </authorList>
    </citation>
    <scope>NUCLEOTIDE SEQUENCE [LARGE SCALE GENOMIC DNA]</scope>
    <source>
        <strain evidence="14 15">ALBI9_A</strain>
    </source>
</reference>
<evidence type="ECO:0000256" key="2">
    <source>
        <dbReference type="ARBA" id="ARBA00004174"/>
    </source>
</evidence>
<evidence type="ECO:0000256" key="13">
    <source>
        <dbReference type="RuleBase" id="RU000461"/>
    </source>
</evidence>
<dbReference type="GO" id="GO:0004497">
    <property type="term" value="F:monooxygenase activity"/>
    <property type="evidence" value="ECO:0007669"/>
    <property type="project" value="UniProtKB-KW"/>
</dbReference>
<comment type="cofactor">
    <cofactor evidence="1 12">
        <name>heme</name>
        <dbReference type="ChEBI" id="CHEBI:30413"/>
    </cofactor>
</comment>
<dbReference type="GO" id="GO:0020037">
    <property type="term" value="F:heme binding"/>
    <property type="evidence" value="ECO:0007669"/>
    <property type="project" value="InterPro"/>
</dbReference>
<dbReference type="InterPro" id="IPR002401">
    <property type="entry name" value="Cyt_P450_E_grp-I"/>
</dbReference>
<accession>A0A182F6Y1</accession>
<dbReference type="GeneID" id="118459165"/>
<dbReference type="SUPFAM" id="SSF48264">
    <property type="entry name" value="Cytochrome P450"/>
    <property type="match status" value="1"/>
</dbReference>
<keyword evidence="6 12" id="KW-0479">Metal-binding</keyword>
<dbReference type="Proteomes" id="UP000069272">
    <property type="component" value="Chromosome 2R"/>
</dbReference>
<evidence type="ECO:0000256" key="9">
    <source>
        <dbReference type="ARBA" id="ARBA00023002"/>
    </source>
</evidence>
<dbReference type="InterPro" id="IPR001128">
    <property type="entry name" value="Cyt_P450"/>
</dbReference>
<keyword evidence="9 13" id="KW-0560">Oxidoreductase</keyword>
<dbReference type="Pfam" id="PF00067">
    <property type="entry name" value="p450"/>
    <property type="match status" value="1"/>
</dbReference>
<evidence type="ECO:0000313" key="15">
    <source>
        <dbReference type="Proteomes" id="UP000069272"/>
    </source>
</evidence>
<dbReference type="GO" id="GO:0016705">
    <property type="term" value="F:oxidoreductase activity, acting on paired donors, with incorporation or reduction of molecular oxygen"/>
    <property type="evidence" value="ECO:0007669"/>
    <property type="project" value="InterPro"/>
</dbReference>
<evidence type="ECO:0000256" key="3">
    <source>
        <dbReference type="ARBA" id="ARBA00004406"/>
    </source>
</evidence>
<comment type="similarity">
    <text evidence="4 13">Belongs to the cytochrome P450 family.</text>
</comment>
<dbReference type="STRING" id="7167.A0A182F6Y1"/>
<evidence type="ECO:0000256" key="12">
    <source>
        <dbReference type="PIRSR" id="PIRSR602401-1"/>
    </source>
</evidence>
<evidence type="ECO:0000256" key="1">
    <source>
        <dbReference type="ARBA" id="ARBA00001971"/>
    </source>
</evidence>
<dbReference type="KEGG" id="aali:118459165"/>
<dbReference type="PRINTS" id="PR00385">
    <property type="entry name" value="P450"/>
</dbReference>
<keyword evidence="7" id="KW-0256">Endoplasmic reticulum</keyword>
<dbReference type="Gene3D" id="1.10.630.10">
    <property type="entry name" value="Cytochrome P450"/>
    <property type="match status" value="1"/>
</dbReference>
<evidence type="ECO:0000256" key="10">
    <source>
        <dbReference type="ARBA" id="ARBA00023004"/>
    </source>
</evidence>
<proteinExistence type="inferred from homology"/>
<dbReference type="EnsemblMetazoa" id="AALB002236-RA">
    <property type="protein sequence ID" value="AALB002236-PA"/>
    <property type="gene ID" value="AALB002236"/>
</dbReference>
<evidence type="ECO:0000256" key="6">
    <source>
        <dbReference type="ARBA" id="ARBA00022723"/>
    </source>
</evidence>
<evidence type="ECO:0000313" key="14">
    <source>
        <dbReference type="EnsemblMetazoa" id="AALB002236-PA"/>
    </source>
</evidence>
<dbReference type="GO" id="GO:0005506">
    <property type="term" value="F:iron ion binding"/>
    <property type="evidence" value="ECO:0007669"/>
    <property type="project" value="InterPro"/>
</dbReference>
<comment type="subcellular location">
    <subcellularLocation>
        <location evidence="3">Endoplasmic reticulum membrane</location>
        <topology evidence="3">Peripheral membrane protein</topology>
    </subcellularLocation>
    <subcellularLocation>
        <location evidence="2">Microsome membrane</location>
        <topology evidence="2">Peripheral membrane protein</topology>
    </subcellularLocation>
</comment>
<dbReference type="CDD" id="cd20628">
    <property type="entry name" value="CYP4"/>
    <property type="match status" value="1"/>
</dbReference>
<keyword evidence="8" id="KW-0492">Microsome</keyword>
<keyword evidence="5 12" id="KW-0349">Heme</keyword>
<name>A0A182F6Y1_ANOAL</name>
<sequence>MILTALLVGTFVFLLISNLIERRKLKKIAKHFPGPKPLPIVGNLLEFAFLDIPGVFEKVVELHENYGQDVMMWSLFNWTLIMMTSPKNVEKVLLAKKTQKSLLYEFIEPWLGRGLLISSGEKWFQRRKIITPTFHFKILEQFIRVFNKETDTMVKLLRKHVNGKEFDIYDYVTLMALDSICETSMGTTVDAQHNPNNQYVQNVKRMAVLVLLRTISVLGPYATLYNVFHPNAWEQRRVIKQLHNFTDSVIRSRRQQLTSSKAENVNFDLNEENLYSKRKLTFLDLLLNVNVDGKPLSNLDIREEVDTFMFEGHDTTTSGISFTIYELARNPDVQERVYQEIVSILGPDHKTAELTYQNLQEFKYLDLVVKEGLRMYPPVGIIGRALVEDLELNGTIVPAGQNVLVPIYVIHRNPEIYPNPNQFDPSRFSEEAESKRGPFDYLPFSIGARNCIGQRYALMEMKVSLIKLIANYRILPGESLKKLRVKTDLVLRPDIGIPVKIVLRE</sequence>
<dbReference type="PROSITE" id="PS00086">
    <property type="entry name" value="CYTOCHROME_P450"/>
    <property type="match status" value="1"/>
</dbReference>
<evidence type="ECO:0000256" key="11">
    <source>
        <dbReference type="ARBA" id="ARBA00023033"/>
    </source>
</evidence>
<evidence type="ECO:0000256" key="5">
    <source>
        <dbReference type="ARBA" id="ARBA00022617"/>
    </source>
</evidence>
<reference evidence="14" key="2">
    <citation type="submission" date="2022-08" db="UniProtKB">
        <authorList>
            <consortium name="EnsemblMetazoa"/>
        </authorList>
    </citation>
    <scope>IDENTIFICATION</scope>
    <source>
        <strain evidence="14">STECLA/ALBI9_A</strain>
    </source>
</reference>
<dbReference type="FunFam" id="1.10.630.10:FF:000182">
    <property type="entry name" value="Cytochrome P450 3A4"/>
    <property type="match status" value="1"/>
</dbReference>
<dbReference type="VEuPathDB" id="VectorBase:AALB20_028829"/>
<dbReference type="PANTHER" id="PTHR24291:SF187">
    <property type="entry name" value="CYTOCHROME P450 4AE1-RELATED"/>
    <property type="match status" value="1"/>
</dbReference>
<dbReference type="VEuPathDB" id="VectorBase:AALB002236"/>
<feature type="binding site" description="axial binding residue" evidence="12">
    <location>
        <position position="451"/>
    </location>
    <ligand>
        <name>heme</name>
        <dbReference type="ChEBI" id="CHEBI:30413"/>
    </ligand>
    <ligandPart>
        <name>Fe</name>
        <dbReference type="ChEBI" id="CHEBI:18248"/>
    </ligandPart>
</feature>
<dbReference type="PANTHER" id="PTHR24291">
    <property type="entry name" value="CYTOCHROME P450 FAMILY 4"/>
    <property type="match status" value="1"/>
</dbReference>
<keyword evidence="10 12" id="KW-0408">Iron</keyword>
<dbReference type="InterPro" id="IPR050196">
    <property type="entry name" value="Cytochrome_P450_Monoox"/>
</dbReference>
<protein>
    <submittedName>
        <fullName evidence="14">Uncharacterized protein</fullName>
    </submittedName>
</protein>
<dbReference type="AlphaFoldDB" id="A0A182F6Y1"/>
<dbReference type="OrthoDB" id="1470350at2759"/>
<dbReference type="InterPro" id="IPR036396">
    <property type="entry name" value="Cyt_P450_sf"/>
</dbReference>
<evidence type="ECO:0000256" key="7">
    <source>
        <dbReference type="ARBA" id="ARBA00022824"/>
    </source>
</evidence>
<keyword evidence="15" id="KW-1185">Reference proteome</keyword>
<dbReference type="RefSeq" id="XP_035778200.1">
    <property type="nucleotide sequence ID" value="XM_035922307.1"/>
</dbReference>
<dbReference type="InterPro" id="IPR017972">
    <property type="entry name" value="Cyt_P450_CS"/>
</dbReference>
<evidence type="ECO:0000256" key="8">
    <source>
        <dbReference type="ARBA" id="ARBA00022848"/>
    </source>
</evidence>
<organism evidence="14 15">
    <name type="scientific">Anopheles albimanus</name>
    <name type="common">New world malaria mosquito</name>
    <dbReference type="NCBI Taxonomy" id="7167"/>
    <lineage>
        <taxon>Eukaryota</taxon>
        <taxon>Metazoa</taxon>
        <taxon>Ecdysozoa</taxon>
        <taxon>Arthropoda</taxon>
        <taxon>Hexapoda</taxon>
        <taxon>Insecta</taxon>
        <taxon>Pterygota</taxon>
        <taxon>Neoptera</taxon>
        <taxon>Endopterygota</taxon>
        <taxon>Diptera</taxon>
        <taxon>Nematocera</taxon>
        <taxon>Culicoidea</taxon>
        <taxon>Culicidae</taxon>
        <taxon>Anophelinae</taxon>
        <taxon>Anopheles</taxon>
    </lineage>
</organism>